<gene>
    <name evidence="1" type="ORF">PM02_06285</name>
</gene>
<name>A0A061SSN7_9RHOB</name>
<reference evidence="1 2" key="1">
    <citation type="journal article" date="2014" name="Genome Announc.">
        <title>Draft Genome Sequences of Two Isolates of the Roseobacter Group, Sulfitobacter sp. Strains 3SOLIMAR09 and 1FIGIMAR09, from Harbors of Mallorca Island (Mediterranean Sea).</title>
        <authorList>
            <person name="Mas-Llado M."/>
            <person name="Pina-Villalonga J.M."/>
            <person name="Brunet-Galmes I."/>
            <person name="Nogales B."/>
            <person name="Bosch R."/>
        </authorList>
    </citation>
    <scope>NUCLEOTIDE SEQUENCE [LARGE SCALE GENOMIC DNA]</scope>
    <source>
        <strain evidence="1 2">1FIGIMAR09</strain>
    </source>
</reference>
<dbReference type="EMBL" id="JEMU01000004">
    <property type="protein sequence ID" value="KAJ03922.1"/>
    <property type="molecule type" value="Genomic_DNA"/>
</dbReference>
<comment type="caution">
    <text evidence="1">The sequence shown here is derived from an EMBL/GenBank/DDBJ whole genome shotgun (WGS) entry which is preliminary data.</text>
</comment>
<dbReference type="eggNOG" id="ENOG502Z912">
    <property type="taxonomic scope" value="Bacteria"/>
</dbReference>
<evidence type="ECO:0000313" key="1">
    <source>
        <dbReference type="EMBL" id="KAJ03922.1"/>
    </source>
</evidence>
<protein>
    <recommendedName>
        <fullName evidence="3">Capsular polysaccharide biosynthesis protein</fullName>
    </recommendedName>
</protein>
<dbReference type="AlphaFoldDB" id="A0A061SSN7"/>
<accession>A0A061SSN7</accession>
<dbReference type="Proteomes" id="UP000027337">
    <property type="component" value="Unassembled WGS sequence"/>
</dbReference>
<organism evidence="1 2">
    <name type="scientific">Sulfitobacter mediterraneus</name>
    <dbReference type="NCBI Taxonomy" id="83219"/>
    <lineage>
        <taxon>Bacteria</taxon>
        <taxon>Pseudomonadati</taxon>
        <taxon>Pseudomonadota</taxon>
        <taxon>Alphaproteobacteria</taxon>
        <taxon>Rhodobacterales</taxon>
        <taxon>Roseobacteraceae</taxon>
        <taxon>Sulfitobacter</taxon>
    </lineage>
</organism>
<keyword evidence="2" id="KW-1185">Reference proteome</keyword>
<proteinExistence type="predicted"/>
<evidence type="ECO:0008006" key="3">
    <source>
        <dbReference type="Google" id="ProtNLM"/>
    </source>
</evidence>
<evidence type="ECO:0000313" key="2">
    <source>
        <dbReference type="Proteomes" id="UP000027337"/>
    </source>
</evidence>
<sequence>MMKELCIYLEPDLRKSAEAGEHNFINLVQDVADKSLFRVTYHDQPTVKGGDDTYTLSHMTAPPPDRGLVFRRAYQYPFWNIEATTERWQWDVAKASFDPAIIHPDAKRFYTYWQKRIFGAAAARTTKSGYIYVPLQGRLTEHRSFQRCSPIEMIEHCLEHGGTRPVVACLHPNETYSTAELAALDDLVRRFGQLSVETGKMEHHLQHCDFVVSQNSAAAFAGYFFGKPALLFGKIDFHHIAEPANMAQLPDSFDSAATARPAFDRYVHWFWQENCINAGRVDARAKILARFQRFGWPIE</sequence>
<dbReference type="STRING" id="83219.PM02_06285"/>